<dbReference type="GO" id="GO:0005315">
    <property type="term" value="F:phosphate transmembrane transporter activity"/>
    <property type="evidence" value="ECO:0007669"/>
    <property type="project" value="InterPro"/>
</dbReference>
<reference evidence="10 11" key="1">
    <citation type="submission" date="2015-07" db="EMBL/GenBank/DDBJ databases">
        <title>Genome sequence of Ornatilinea apprima DSM 23815.</title>
        <authorList>
            <person name="Hemp J."/>
            <person name="Ward L.M."/>
            <person name="Pace L.A."/>
            <person name="Fischer W.W."/>
        </authorList>
    </citation>
    <scope>NUCLEOTIDE SEQUENCE [LARGE SCALE GENOMIC DNA]</scope>
    <source>
        <strain evidence="10 11">P3M-1</strain>
    </source>
</reference>
<dbReference type="NCBIfam" id="TIGR00974">
    <property type="entry name" value="3a0107s02c"/>
    <property type="match status" value="1"/>
</dbReference>
<dbReference type="AlphaFoldDB" id="A0A0P6XW24"/>
<dbReference type="Gene3D" id="1.10.3720.10">
    <property type="entry name" value="MetI-like"/>
    <property type="match status" value="1"/>
</dbReference>
<dbReference type="PROSITE" id="PS50928">
    <property type="entry name" value="ABC_TM1"/>
    <property type="match status" value="1"/>
</dbReference>
<evidence type="ECO:0000259" key="9">
    <source>
        <dbReference type="PROSITE" id="PS50928"/>
    </source>
</evidence>
<feature type="domain" description="ABC transmembrane type-1" evidence="9">
    <location>
        <begin position="177"/>
        <end position="399"/>
    </location>
</feature>
<evidence type="ECO:0000256" key="2">
    <source>
        <dbReference type="ARBA" id="ARBA00007069"/>
    </source>
</evidence>
<dbReference type="PANTHER" id="PTHR43470">
    <property type="entry name" value="PHOSPHATE TRANSPORT SYSTEM PERMEASE PROTEIN PSTA-RELATED"/>
    <property type="match status" value="1"/>
</dbReference>
<evidence type="ECO:0000313" key="10">
    <source>
        <dbReference type="EMBL" id="KPL79580.1"/>
    </source>
</evidence>
<organism evidence="10 11">
    <name type="scientific">Ornatilinea apprima</name>
    <dbReference type="NCBI Taxonomy" id="1134406"/>
    <lineage>
        <taxon>Bacteria</taxon>
        <taxon>Bacillati</taxon>
        <taxon>Chloroflexota</taxon>
        <taxon>Anaerolineae</taxon>
        <taxon>Anaerolineales</taxon>
        <taxon>Anaerolineaceae</taxon>
        <taxon>Ornatilinea</taxon>
    </lineage>
</organism>
<proteinExistence type="inferred from homology"/>
<dbReference type="STRING" id="1134406.ADN00_02510"/>
<evidence type="ECO:0000313" key="11">
    <source>
        <dbReference type="Proteomes" id="UP000050417"/>
    </source>
</evidence>
<dbReference type="GO" id="GO:0035435">
    <property type="term" value="P:phosphate ion transmembrane transport"/>
    <property type="evidence" value="ECO:0007669"/>
    <property type="project" value="InterPro"/>
</dbReference>
<dbReference type="PANTHER" id="PTHR43470:SF5">
    <property type="entry name" value="PHOSPHATE TRANSPORT SYSTEM PERMEASE PROTEIN PSTA"/>
    <property type="match status" value="1"/>
</dbReference>
<keyword evidence="6 8" id="KW-1133">Transmembrane helix</keyword>
<comment type="caution">
    <text evidence="8">Lacks conserved residue(s) required for the propagation of feature annotation.</text>
</comment>
<comment type="subcellular location">
    <subcellularLocation>
        <location evidence="1 8">Cell membrane</location>
        <topology evidence="1 8">Multi-pass membrane protein</topology>
    </subcellularLocation>
</comment>
<feature type="transmembrane region" description="Helical" evidence="8">
    <location>
        <begin position="20"/>
        <end position="44"/>
    </location>
</feature>
<keyword evidence="3" id="KW-0813">Transport</keyword>
<name>A0A0P6XW24_9CHLR</name>
<evidence type="ECO:0000256" key="4">
    <source>
        <dbReference type="ARBA" id="ARBA00022475"/>
    </source>
</evidence>
<dbReference type="GO" id="GO:0005886">
    <property type="term" value="C:plasma membrane"/>
    <property type="evidence" value="ECO:0007669"/>
    <property type="project" value="UniProtKB-SubCell"/>
</dbReference>
<keyword evidence="7 8" id="KW-0472">Membrane</keyword>
<evidence type="ECO:0000256" key="1">
    <source>
        <dbReference type="ARBA" id="ARBA00004651"/>
    </source>
</evidence>
<dbReference type="Proteomes" id="UP000050417">
    <property type="component" value="Unassembled WGS sequence"/>
</dbReference>
<evidence type="ECO:0000256" key="5">
    <source>
        <dbReference type="ARBA" id="ARBA00022692"/>
    </source>
</evidence>
<accession>A0A0P6XW24</accession>
<feature type="transmembrane region" description="Helical" evidence="8">
    <location>
        <begin position="222"/>
        <end position="242"/>
    </location>
</feature>
<dbReference type="CDD" id="cd06261">
    <property type="entry name" value="TM_PBP2"/>
    <property type="match status" value="1"/>
</dbReference>
<dbReference type="EMBL" id="LGCL01000011">
    <property type="protein sequence ID" value="KPL79580.1"/>
    <property type="molecule type" value="Genomic_DNA"/>
</dbReference>
<dbReference type="SUPFAM" id="SSF161098">
    <property type="entry name" value="MetI-like"/>
    <property type="match status" value="1"/>
</dbReference>
<dbReference type="InterPro" id="IPR005672">
    <property type="entry name" value="Phosphate_PstA"/>
</dbReference>
<protein>
    <recommendedName>
        <fullName evidence="8">Phosphate transport system permease protein PstA</fullName>
    </recommendedName>
</protein>
<dbReference type="InterPro" id="IPR000515">
    <property type="entry name" value="MetI-like"/>
</dbReference>
<dbReference type="PATRIC" id="fig|1134406.4.peg.2812"/>
<keyword evidence="11" id="KW-1185">Reference proteome</keyword>
<comment type="similarity">
    <text evidence="2 8">Belongs to the binding-protein-dependent transport system permease family. CysTW subfamily.</text>
</comment>
<feature type="transmembrane region" description="Helical" evidence="8">
    <location>
        <begin position="176"/>
        <end position="202"/>
    </location>
</feature>
<evidence type="ECO:0000256" key="6">
    <source>
        <dbReference type="ARBA" id="ARBA00022989"/>
    </source>
</evidence>
<evidence type="ECO:0000256" key="8">
    <source>
        <dbReference type="RuleBase" id="RU363043"/>
    </source>
</evidence>
<dbReference type="Pfam" id="PF00528">
    <property type="entry name" value="BPD_transp_1"/>
    <property type="match status" value="1"/>
</dbReference>
<feature type="transmembrane region" description="Helical" evidence="8">
    <location>
        <begin position="380"/>
        <end position="402"/>
    </location>
</feature>
<gene>
    <name evidence="10" type="ORF">ADN00_02510</name>
</gene>
<dbReference type="InterPro" id="IPR035906">
    <property type="entry name" value="MetI-like_sf"/>
</dbReference>
<sequence length="410" mass="45070">MSGPSLFEDNTKPRHRTARFWMSIFQISTVIAIVALSALLITIVNNAFGYVIYESKVDPDTLAVNGVEVDDLSKEELIVALQSNISQGLYRRFANDMPFEQRTREDVLALIYERVIDPKVVMQYSLIDSIFKRSEIAQYAAAEYPKAELVFQSWINWDFVKAPQSGDPLRAGVRTAVFGSLWTILFAVSLAFPIGVGAAIYLQEYAEDNWVNRVIQTNINNLAGVPSIIYGILGLAIFVRLLEKLTSGAVFGVVDPTTANGRTVLSAGLTLGLLILPTIIINAQEAIKAVPNSLKQASYGLGATRWQTVWHHVLPNALPGIMTGTILAISRAIGETAPLVVVGASTFITMDPNGPFSKFTTLPIQIYQWTSRPQDLFRNIAAAAILVLLIMLLSLNASAILLRNRFSNRN</sequence>
<keyword evidence="4 8" id="KW-1003">Cell membrane</keyword>
<evidence type="ECO:0000256" key="3">
    <source>
        <dbReference type="ARBA" id="ARBA00022448"/>
    </source>
</evidence>
<evidence type="ECO:0000256" key="7">
    <source>
        <dbReference type="ARBA" id="ARBA00023136"/>
    </source>
</evidence>
<comment type="caution">
    <text evidence="10">The sequence shown here is derived from an EMBL/GenBank/DDBJ whole genome shotgun (WGS) entry which is preliminary data.</text>
</comment>
<feature type="transmembrane region" description="Helical" evidence="8">
    <location>
        <begin position="263"/>
        <end position="283"/>
    </location>
</feature>
<keyword evidence="5 8" id="KW-0812">Transmembrane</keyword>